<comment type="caution">
    <text evidence="4">The sequence shown here is derived from an EMBL/GenBank/DDBJ whole genome shotgun (WGS) entry which is preliminary data.</text>
</comment>
<proteinExistence type="predicted"/>
<dbReference type="InterPro" id="IPR041698">
    <property type="entry name" value="Methyltransf_25"/>
</dbReference>
<keyword evidence="1 4" id="KW-0489">Methyltransferase</keyword>
<accession>A0A3N2QYR8</accession>
<dbReference type="Gene3D" id="3.40.50.150">
    <property type="entry name" value="Vaccinia Virus protein VP39"/>
    <property type="match status" value="1"/>
</dbReference>
<dbReference type="AlphaFoldDB" id="A0A3N2QYR8"/>
<gene>
    <name evidence="4" type="ORF">EAT49_12425</name>
</gene>
<dbReference type="PANTHER" id="PTHR43861:SF1">
    <property type="entry name" value="TRANS-ACONITATE 2-METHYLTRANSFERASE"/>
    <property type="match status" value="1"/>
</dbReference>
<keyword evidence="5" id="KW-1185">Reference proteome</keyword>
<sequence>MTAAADARFWNRMARRYARAKLSDPEGYERTLERVRKLLTPESSVLELGCGTGSTALRLAGGVARYLATDISDGMIAIAEEKLAADPIRGLTFRVATAEEVATEDPVFDAVLGFNYLHMVRDTEGTLARIRDMLKPGGLFVTKTPCVREMNPLVGRALLPVLRAVRLAPHVAVFGAEELAERIGQAGFEIAAIERHGAKGREFRPFIVARKE</sequence>
<evidence type="ECO:0000313" key="4">
    <source>
        <dbReference type="EMBL" id="ROU00351.1"/>
    </source>
</evidence>
<evidence type="ECO:0000256" key="1">
    <source>
        <dbReference type="ARBA" id="ARBA00022603"/>
    </source>
</evidence>
<dbReference type="CDD" id="cd02440">
    <property type="entry name" value="AdoMet_MTases"/>
    <property type="match status" value="1"/>
</dbReference>
<evidence type="ECO:0000256" key="2">
    <source>
        <dbReference type="ARBA" id="ARBA00022679"/>
    </source>
</evidence>
<protein>
    <submittedName>
        <fullName evidence="4">Class I SAM-dependent methyltransferase</fullName>
    </submittedName>
</protein>
<dbReference type="InterPro" id="IPR029063">
    <property type="entry name" value="SAM-dependent_MTases_sf"/>
</dbReference>
<evidence type="ECO:0000259" key="3">
    <source>
        <dbReference type="Pfam" id="PF13649"/>
    </source>
</evidence>
<feature type="domain" description="Methyltransferase" evidence="3">
    <location>
        <begin position="45"/>
        <end position="138"/>
    </location>
</feature>
<dbReference type="Proteomes" id="UP000268016">
    <property type="component" value="Unassembled WGS sequence"/>
</dbReference>
<dbReference type="SUPFAM" id="SSF53335">
    <property type="entry name" value="S-adenosyl-L-methionine-dependent methyltransferases"/>
    <property type="match status" value="1"/>
</dbReference>
<dbReference type="OrthoDB" id="9765084at2"/>
<name>A0A3N2QYR8_9RHOB</name>
<organism evidence="4 5">
    <name type="scientific">Histidinibacterium lentulum</name>
    <dbReference type="NCBI Taxonomy" id="2480588"/>
    <lineage>
        <taxon>Bacteria</taxon>
        <taxon>Pseudomonadati</taxon>
        <taxon>Pseudomonadota</taxon>
        <taxon>Alphaproteobacteria</taxon>
        <taxon>Rhodobacterales</taxon>
        <taxon>Paracoccaceae</taxon>
        <taxon>Histidinibacterium</taxon>
    </lineage>
</organism>
<dbReference type="PANTHER" id="PTHR43861">
    <property type="entry name" value="TRANS-ACONITATE 2-METHYLTRANSFERASE-RELATED"/>
    <property type="match status" value="1"/>
</dbReference>
<dbReference type="GO" id="GO:0008168">
    <property type="term" value="F:methyltransferase activity"/>
    <property type="evidence" value="ECO:0007669"/>
    <property type="project" value="UniProtKB-KW"/>
</dbReference>
<reference evidence="4 5" key="1">
    <citation type="submission" date="2018-10" db="EMBL/GenBank/DDBJ databases">
        <title>Histidinibacterium lentulum gen. nov., sp. nov., a marine bacterium from the culture broth of Picochlorum sp. 122.</title>
        <authorList>
            <person name="Wang G."/>
        </authorList>
    </citation>
    <scope>NUCLEOTIDE SEQUENCE [LARGE SCALE GENOMIC DNA]</scope>
    <source>
        <strain evidence="4 5">B17</strain>
    </source>
</reference>
<dbReference type="Pfam" id="PF13649">
    <property type="entry name" value="Methyltransf_25"/>
    <property type="match status" value="1"/>
</dbReference>
<keyword evidence="2 4" id="KW-0808">Transferase</keyword>
<dbReference type="EMBL" id="RDRB01000006">
    <property type="protein sequence ID" value="ROU00351.1"/>
    <property type="molecule type" value="Genomic_DNA"/>
</dbReference>
<evidence type="ECO:0000313" key="5">
    <source>
        <dbReference type="Proteomes" id="UP000268016"/>
    </source>
</evidence>
<dbReference type="RefSeq" id="WP_123642659.1">
    <property type="nucleotide sequence ID" value="NZ_ML119086.1"/>
</dbReference>
<dbReference type="GO" id="GO:0032259">
    <property type="term" value="P:methylation"/>
    <property type="evidence" value="ECO:0007669"/>
    <property type="project" value="UniProtKB-KW"/>
</dbReference>